<evidence type="ECO:0000313" key="3">
    <source>
        <dbReference type="Proteomes" id="UP001152622"/>
    </source>
</evidence>
<feature type="compositionally biased region" description="Polar residues" evidence="1">
    <location>
        <begin position="43"/>
        <end position="60"/>
    </location>
</feature>
<accession>A0A9Q1IQL0</accession>
<evidence type="ECO:0000256" key="1">
    <source>
        <dbReference type="SAM" id="MobiDB-lite"/>
    </source>
</evidence>
<feature type="region of interest" description="Disordered" evidence="1">
    <location>
        <begin position="43"/>
        <end position="96"/>
    </location>
</feature>
<feature type="compositionally biased region" description="Basic and acidic residues" evidence="1">
    <location>
        <begin position="76"/>
        <end position="86"/>
    </location>
</feature>
<proteinExistence type="predicted"/>
<organism evidence="2 3">
    <name type="scientific">Synaphobranchus kaupii</name>
    <name type="common">Kaup's arrowtooth eel</name>
    <dbReference type="NCBI Taxonomy" id="118154"/>
    <lineage>
        <taxon>Eukaryota</taxon>
        <taxon>Metazoa</taxon>
        <taxon>Chordata</taxon>
        <taxon>Craniata</taxon>
        <taxon>Vertebrata</taxon>
        <taxon>Euteleostomi</taxon>
        <taxon>Actinopterygii</taxon>
        <taxon>Neopterygii</taxon>
        <taxon>Teleostei</taxon>
        <taxon>Anguilliformes</taxon>
        <taxon>Synaphobranchidae</taxon>
        <taxon>Synaphobranchus</taxon>
    </lineage>
</organism>
<name>A0A9Q1IQL0_SYNKA</name>
<dbReference type="Proteomes" id="UP001152622">
    <property type="component" value="Chromosome 10"/>
</dbReference>
<dbReference type="AlphaFoldDB" id="A0A9Q1IQL0"/>
<reference evidence="2" key="1">
    <citation type="journal article" date="2023" name="Science">
        <title>Genome structures resolve the early diversification of teleost fishes.</title>
        <authorList>
            <person name="Parey E."/>
            <person name="Louis A."/>
            <person name="Montfort J."/>
            <person name="Bouchez O."/>
            <person name="Roques C."/>
            <person name="Iampietro C."/>
            <person name="Lluch J."/>
            <person name="Castinel A."/>
            <person name="Donnadieu C."/>
            <person name="Desvignes T."/>
            <person name="Floi Bucao C."/>
            <person name="Jouanno E."/>
            <person name="Wen M."/>
            <person name="Mejri S."/>
            <person name="Dirks R."/>
            <person name="Jansen H."/>
            <person name="Henkel C."/>
            <person name="Chen W.J."/>
            <person name="Zahm M."/>
            <person name="Cabau C."/>
            <person name="Klopp C."/>
            <person name="Thompson A.W."/>
            <person name="Robinson-Rechavi M."/>
            <person name="Braasch I."/>
            <person name="Lecointre G."/>
            <person name="Bobe J."/>
            <person name="Postlethwait J.H."/>
            <person name="Berthelot C."/>
            <person name="Roest Crollius H."/>
            <person name="Guiguen Y."/>
        </authorList>
    </citation>
    <scope>NUCLEOTIDE SEQUENCE</scope>
    <source>
        <strain evidence="2">WJC10195</strain>
    </source>
</reference>
<gene>
    <name evidence="2" type="ORF">SKAU_G00273110</name>
</gene>
<protein>
    <submittedName>
        <fullName evidence="2">Uncharacterized protein</fullName>
    </submittedName>
</protein>
<comment type="caution">
    <text evidence="2">The sequence shown here is derived from an EMBL/GenBank/DDBJ whole genome shotgun (WGS) entry which is preliminary data.</text>
</comment>
<keyword evidence="3" id="KW-1185">Reference proteome</keyword>
<dbReference type="EMBL" id="JAINUF010000010">
    <property type="protein sequence ID" value="KAJ8348722.1"/>
    <property type="molecule type" value="Genomic_DNA"/>
</dbReference>
<evidence type="ECO:0000313" key="2">
    <source>
        <dbReference type="EMBL" id="KAJ8348722.1"/>
    </source>
</evidence>
<sequence>MEHSNALQQHCARYHSPSFNNGKSEFEGKSFYLVTTRFGCSPQASNTVRLGPSHAQTNRRAASRTKRQPRFAVGRATERRVPDRTARQRPAGNLNPAIPVRHLGLFSYVPESTWQTGRFEAWHGLHHLGQT</sequence>